<dbReference type="Pfam" id="PF02397">
    <property type="entry name" value="Bac_transf"/>
    <property type="match status" value="1"/>
</dbReference>
<evidence type="ECO:0000256" key="4">
    <source>
        <dbReference type="ARBA" id="ARBA00022692"/>
    </source>
</evidence>
<dbReference type="EMBL" id="JACJVO010000024">
    <property type="protein sequence ID" value="MBB6733057.1"/>
    <property type="molecule type" value="Genomic_DNA"/>
</dbReference>
<evidence type="ECO:0000313" key="10">
    <source>
        <dbReference type="Proteomes" id="UP000564644"/>
    </source>
</evidence>
<evidence type="ECO:0000256" key="5">
    <source>
        <dbReference type="ARBA" id="ARBA00022989"/>
    </source>
</evidence>
<keyword evidence="4 7" id="KW-0812">Transmembrane</keyword>
<dbReference type="GO" id="GO:0016780">
    <property type="term" value="F:phosphotransferase activity, for other substituted phosphate groups"/>
    <property type="evidence" value="ECO:0007669"/>
    <property type="project" value="TreeGrafter"/>
</dbReference>
<feature type="transmembrane region" description="Helical" evidence="7">
    <location>
        <begin position="12"/>
        <end position="29"/>
    </location>
</feature>
<sequence length="476" mass="54735">MSRLFRLSRSTWFIAALDFVLIFLCYLAAYEVRFRGDIPVQEFDSFMRFVPLLGAMGIGTYYLFNLYNFSSRFEYSRYFYNLVVAHVMVVIELIFLNFWVQHYIIPRSIVLLAIVLQPCLMAVFRMAIFSIQAIGNGKKRAVLIVKDSESDFSIIEKVILKGDKWMEVVRIEETAKRVPVPGEAYADIDLFLLSPGVEPGVKAEFMRFAGRNHKEILLIPEFYELFLMKAESQQIDDMLVYSIIPPRLSPLEKMIKRAFDLLVASLLLIASSPVMLLFWILIPLTSPGKALYRQERVGIDERPFMVLKFRSMVNDAENVTGPVLAGERDARITKLGRLMRATRIDELPQLFNVLRGEMSIVGPRPEREFFINQFKQTLPHYPYRFMVKPGLTGLAQVMGNYSTLSSDKLRYDLMYINNYSLLFDLKILFQTVVVVLQREQSKGVSEGESPVGQAMKRLLGSQKEMAASHESPTYFS</sequence>
<dbReference type="RefSeq" id="WP_185130716.1">
    <property type="nucleotide sequence ID" value="NZ_JACJVO010000024.1"/>
</dbReference>
<dbReference type="InterPro" id="IPR017475">
    <property type="entry name" value="EPS_sugar_tfrase"/>
</dbReference>
<keyword evidence="3 9" id="KW-0808">Transferase</keyword>
<dbReference type="GO" id="GO:0016020">
    <property type="term" value="C:membrane"/>
    <property type="evidence" value="ECO:0007669"/>
    <property type="project" value="UniProtKB-SubCell"/>
</dbReference>
<proteinExistence type="inferred from homology"/>
<keyword evidence="5 7" id="KW-1133">Transmembrane helix</keyword>
<dbReference type="InterPro" id="IPR003362">
    <property type="entry name" value="Bact_transf"/>
</dbReference>
<evidence type="ECO:0000259" key="8">
    <source>
        <dbReference type="Pfam" id="PF02397"/>
    </source>
</evidence>
<reference evidence="9 10" key="1">
    <citation type="submission" date="2020-08" db="EMBL/GenBank/DDBJ databases">
        <title>Cohnella phylogeny.</title>
        <authorList>
            <person name="Dunlap C."/>
        </authorList>
    </citation>
    <scope>NUCLEOTIDE SEQUENCE [LARGE SCALE GENOMIC DNA]</scope>
    <source>
        <strain evidence="9 10">CBP 2801</strain>
    </source>
</reference>
<keyword evidence="6 7" id="KW-0472">Membrane</keyword>
<dbReference type="Proteomes" id="UP000564644">
    <property type="component" value="Unassembled WGS sequence"/>
</dbReference>
<evidence type="ECO:0000256" key="1">
    <source>
        <dbReference type="ARBA" id="ARBA00004141"/>
    </source>
</evidence>
<feature type="transmembrane region" description="Helical" evidence="7">
    <location>
        <begin position="49"/>
        <end position="67"/>
    </location>
</feature>
<feature type="domain" description="Bacterial sugar transferase" evidence="8">
    <location>
        <begin position="256"/>
        <end position="437"/>
    </location>
</feature>
<dbReference type="NCBIfam" id="TIGR03025">
    <property type="entry name" value="EPS_sugtrans"/>
    <property type="match status" value="1"/>
</dbReference>
<feature type="transmembrane region" description="Helical" evidence="7">
    <location>
        <begin position="104"/>
        <end position="124"/>
    </location>
</feature>
<evidence type="ECO:0000256" key="2">
    <source>
        <dbReference type="ARBA" id="ARBA00006464"/>
    </source>
</evidence>
<dbReference type="PANTHER" id="PTHR30576">
    <property type="entry name" value="COLANIC BIOSYNTHESIS UDP-GLUCOSE LIPID CARRIER TRANSFERASE"/>
    <property type="match status" value="1"/>
</dbReference>
<feature type="transmembrane region" description="Helical" evidence="7">
    <location>
        <begin position="79"/>
        <end position="98"/>
    </location>
</feature>
<comment type="caution">
    <text evidence="9">The sequence shown here is derived from an EMBL/GenBank/DDBJ whole genome shotgun (WGS) entry which is preliminary data.</text>
</comment>
<accession>A0A7X0VX37</accession>
<comment type="similarity">
    <text evidence="2">Belongs to the bacterial sugar transferase family.</text>
</comment>
<dbReference type="AlphaFoldDB" id="A0A7X0VX37"/>
<protein>
    <submittedName>
        <fullName evidence="9">Sugar transferase</fullName>
    </submittedName>
</protein>
<evidence type="ECO:0000256" key="3">
    <source>
        <dbReference type="ARBA" id="ARBA00022679"/>
    </source>
</evidence>
<comment type="subcellular location">
    <subcellularLocation>
        <location evidence="1">Membrane</location>
        <topology evidence="1">Multi-pass membrane protein</topology>
    </subcellularLocation>
</comment>
<organism evidence="9 10">
    <name type="scientific">Cohnella zeiphila</name>
    <dbReference type="NCBI Taxonomy" id="2761120"/>
    <lineage>
        <taxon>Bacteria</taxon>
        <taxon>Bacillati</taxon>
        <taxon>Bacillota</taxon>
        <taxon>Bacilli</taxon>
        <taxon>Bacillales</taxon>
        <taxon>Paenibacillaceae</taxon>
        <taxon>Cohnella</taxon>
    </lineage>
</organism>
<name>A0A7X0VX37_9BACL</name>
<gene>
    <name evidence="9" type="ORF">H7C18_19245</name>
</gene>
<feature type="transmembrane region" description="Helical" evidence="7">
    <location>
        <begin position="261"/>
        <end position="282"/>
    </location>
</feature>
<keyword evidence="10" id="KW-1185">Reference proteome</keyword>
<evidence type="ECO:0000313" key="9">
    <source>
        <dbReference type="EMBL" id="MBB6733057.1"/>
    </source>
</evidence>
<dbReference type="PANTHER" id="PTHR30576:SF0">
    <property type="entry name" value="UNDECAPRENYL-PHOSPHATE N-ACETYLGALACTOSAMINYL 1-PHOSPHATE TRANSFERASE-RELATED"/>
    <property type="match status" value="1"/>
</dbReference>
<evidence type="ECO:0000256" key="6">
    <source>
        <dbReference type="ARBA" id="ARBA00023136"/>
    </source>
</evidence>
<evidence type="ECO:0000256" key="7">
    <source>
        <dbReference type="SAM" id="Phobius"/>
    </source>
</evidence>